<accession>A0ABN2B3Q9</accession>
<evidence type="ECO:0000313" key="1">
    <source>
        <dbReference type="EMBL" id="GAA1533161.1"/>
    </source>
</evidence>
<protein>
    <submittedName>
        <fullName evidence="1">Uncharacterized protein</fullName>
    </submittedName>
</protein>
<sequence>MGVVGWLRRTFALPSVRGRQPPPDGEIGLAVPPTSQFCDVERACQRPVARTPPGRRCLHAHERCFSSARRPAAPDIVLRKATEYELLDSAGKVLETTEDKINVGSGTGMTKVSNKISKAPAGAKKVRMKITKVTEDENSHDISVSNVKVTKDGHEGRWPLITGTFKAPEDIGPVGLSAVCHDSTGRVVVGNGLPTVTGAKSGDFRVKLGAAPEHWEPSSCFVGQTG</sequence>
<reference evidence="1 2" key="1">
    <citation type="journal article" date="2019" name="Int. J. Syst. Evol. Microbiol.">
        <title>The Global Catalogue of Microorganisms (GCM) 10K type strain sequencing project: providing services to taxonomists for standard genome sequencing and annotation.</title>
        <authorList>
            <consortium name="The Broad Institute Genomics Platform"/>
            <consortium name="The Broad Institute Genome Sequencing Center for Infectious Disease"/>
            <person name="Wu L."/>
            <person name="Ma J."/>
        </authorList>
    </citation>
    <scope>NUCLEOTIDE SEQUENCE [LARGE SCALE GENOMIC DNA]</scope>
    <source>
        <strain evidence="1 2">JCM 14588</strain>
    </source>
</reference>
<comment type="caution">
    <text evidence="1">The sequence shown here is derived from an EMBL/GenBank/DDBJ whole genome shotgun (WGS) entry which is preliminary data.</text>
</comment>
<evidence type="ECO:0000313" key="2">
    <source>
        <dbReference type="Proteomes" id="UP001501288"/>
    </source>
</evidence>
<dbReference type="EMBL" id="BAAANV010000014">
    <property type="protein sequence ID" value="GAA1533161.1"/>
    <property type="molecule type" value="Genomic_DNA"/>
</dbReference>
<gene>
    <name evidence="1" type="ORF">GCM10009762_04000</name>
</gene>
<organism evidence="1 2">
    <name type="scientific">Dermacoccus barathri</name>
    <dbReference type="NCBI Taxonomy" id="322601"/>
    <lineage>
        <taxon>Bacteria</taxon>
        <taxon>Bacillati</taxon>
        <taxon>Actinomycetota</taxon>
        <taxon>Actinomycetes</taxon>
        <taxon>Micrococcales</taxon>
        <taxon>Dermacoccaceae</taxon>
        <taxon>Dermacoccus</taxon>
    </lineage>
</organism>
<proteinExistence type="predicted"/>
<dbReference type="Proteomes" id="UP001501288">
    <property type="component" value="Unassembled WGS sequence"/>
</dbReference>
<name>A0ABN2B3Q9_9MICO</name>
<keyword evidence="2" id="KW-1185">Reference proteome</keyword>